<reference evidence="3 4" key="1">
    <citation type="submission" date="2019-03" db="EMBL/GenBank/DDBJ databases">
        <title>Genomic Encyclopedia of Type Strains, Phase IV (KMG-IV): sequencing the most valuable type-strain genomes for metagenomic binning, comparative biology and taxonomic classification.</title>
        <authorList>
            <person name="Goeker M."/>
        </authorList>
    </citation>
    <scope>NUCLEOTIDE SEQUENCE [LARGE SCALE GENOMIC DNA]</scope>
    <source>
        <strain evidence="3 4">DSM 25059</strain>
    </source>
</reference>
<accession>A0A4R6FDP9</accession>
<keyword evidence="4" id="KW-1185">Reference proteome</keyword>
<feature type="region of interest" description="Disordered" evidence="1">
    <location>
        <begin position="64"/>
        <end position="155"/>
    </location>
</feature>
<sequence>MDDSLQSTSPLGAADQMMGITAVHLVLIVIFAILAVIALWWGTRLVRKRREGIERLEEDNRLERVERDAPVPAPADTQEKRAETPPPPAHPAPPPIAEGEAFASPEPAPAPTAEAAPAPPASPEAAPKPVAPEPAPTAAPAPAPAPAAGDGDTLTTLKGVGPKVAAKLNELGIRRFADLAALSPEQAAAIDAEMGNFKGRMERDRWQEQAALLAAGDEAGYEAKFGKLG</sequence>
<feature type="compositionally biased region" description="Low complexity" evidence="1">
    <location>
        <begin position="97"/>
        <end position="116"/>
    </location>
</feature>
<evidence type="ECO:0000256" key="1">
    <source>
        <dbReference type="SAM" id="MobiDB-lite"/>
    </source>
</evidence>
<feature type="compositionally biased region" description="Pro residues" evidence="1">
    <location>
        <begin position="129"/>
        <end position="145"/>
    </location>
</feature>
<proteinExistence type="predicted"/>
<dbReference type="Gene3D" id="1.10.150.20">
    <property type="entry name" value="5' to 3' exonuclease, C-terminal subdomain"/>
    <property type="match status" value="1"/>
</dbReference>
<keyword evidence="2" id="KW-0472">Membrane</keyword>
<dbReference type="AlphaFoldDB" id="A0A4R6FDP9"/>
<dbReference type="Proteomes" id="UP000295493">
    <property type="component" value="Unassembled WGS sequence"/>
</dbReference>
<keyword evidence="2" id="KW-0812">Transmembrane</keyword>
<comment type="caution">
    <text evidence="3">The sequence shown here is derived from an EMBL/GenBank/DDBJ whole genome shotgun (WGS) entry which is preliminary data.</text>
</comment>
<gene>
    <name evidence="3" type="ORF">EV664_11361</name>
</gene>
<name>A0A4R6FDP9_9SPHN</name>
<feature type="transmembrane region" description="Helical" evidence="2">
    <location>
        <begin position="20"/>
        <end position="41"/>
    </location>
</feature>
<keyword evidence="2" id="KW-1133">Transmembrane helix</keyword>
<keyword evidence="3" id="KW-0378">Hydrolase</keyword>
<keyword evidence="3" id="KW-0540">Nuclease</keyword>
<dbReference type="GO" id="GO:0004519">
    <property type="term" value="F:endonuclease activity"/>
    <property type="evidence" value="ECO:0007669"/>
    <property type="project" value="UniProtKB-KW"/>
</dbReference>
<protein>
    <submittedName>
        <fullName evidence="3">Putative flap endonuclease-1-like 5' DNA nuclease</fullName>
    </submittedName>
</protein>
<keyword evidence="3" id="KW-0255">Endonuclease</keyword>
<feature type="compositionally biased region" description="Pro residues" evidence="1">
    <location>
        <begin position="84"/>
        <end position="96"/>
    </location>
</feature>
<dbReference type="RefSeq" id="WP_229668297.1">
    <property type="nucleotide sequence ID" value="NZ_BMLU01000012.1"/>
</dbReference>
<evidence type="ECO:0000256" key="2">
    <source>
        <dbReference type="SAM" id="Phobius"/>
    </source>
</evidence>
<dbReference type="EMBL" id="SNWD01000013">
    <property type="protein sequence ID" value="TDN79283.1"/>
    <property type="molecule type" value="Genomic_DNA"/>
</dbReference>
<organism evidence="3 4">
    <name type="scientific">Stakelama pacifica</name>
    <dbReference type="NCBI Taxonomy" id="517720"/>
    <lineage>
        <taxon>Bacteria</taxon>
        <taxon>Pseudomonadati</taxon>
        <taxon>Pseudomonadota</taxon>
        <taxon>Alphaproteobacteria</taxon>
        <taxon>Sphingomonadales</taxon>
        <taxon>Sphingomonadaceae</taxon>
        <taxon>Stakelama</taxon>
    </lineage>
</organism>
<evidence type="ECO:0000313" key="4">
    <source>
        <dbReference type="Proteomes" id="UP000295493"/>
    </source>
</evidence>
<evidence type="ECO:0000313" key="3">
    <source>
        <dbReference type="EMBL" id="TDN79283.1"/>
    </source>
</evidence>